<feature type="region of interest" description="Disordered" evidence="2">
    <location>
        <begin position="245"/>
        <end position="270"/>
    </location>
</feature>
<feature type="region of interest" description="Disordered" evidence="2">
    <location>
        <begin position="136"/>
        <end position="229"/>
    </location>
</feature>
<comment type="caution">
    <text evidence="4">The sequence shown here is derived from an EMBL/GenBank/DDBJ whole genome shotgun (WGS) entry which is preliminary data.</text>
</comment>
<evidence type="ECO:0000313" key="5">
    <source>
        <dbReference type="Proteomes" id="UP000567624"/>
    </source>
</evidence>
<comment type="caution">
    <text evidence="1">Lacks conserved residue(s) required for the propagation of feature annotation.</text>
</comment>
<evidence type="ECO:0000259" key="3">
    <source>
        <dbReference type="PROSITE" id="PS50025"/>
    </source>
</evidence>
<feature type="region of interest" description="Disordered" evidence="2">
    <location>
        <begin position="313"/>
        <end position="341"/>
    </location>
</feature>
<organism evidence="4 5">
    <name type="scientific">Smithornis capensis</name>
    <dbReference type="NCBI Taxonomy" id="363769"/>
    <lineage>
        <taxon>Eukaryota</taxon>
        <taxon>Metazoa</taxon>
        <taxon>Chordata</taxon>
        <taxon>Craniata</taxon>
        <taxon>Vertebrata</taxon>
        <taxon>Euteleostomi</taxon>
        <taxon>Archelosauria</taxon>
        <taxon>Archosauria</taxon>
        <taxon>Dinosauria</taxon>
        <taxon>Saurischia</taxon>
        <taxon>Theropoda</taxon>
        <taxon>Coelurosauria</taxon>
        <taxon>Aves</taxon>
        <taxon>Neognathae</taxon>
        <taxon>Neoaves</taxon>
        <taxon>Telluraves</taxon>
        <taxon>Australaves</taxon>
        <taxon>Passeriformes</taxon>
        <taxon>Eurylaimidae</taxon>
        <taxon>Smithornis</taxon>
    </lineage>
</organism>
<dbReference type="CDD" id="cd00110">
    <property type="entry name" value="LamG"/>
    <property type="match status" value="1"/>
</dbReference>
<evidence type="ECO:0000256" key="1">
    <source>
        <dbReference type="PROSITE-ProRule" id="PRU00122"/>
    </source>
</evidence>
<feature type="domain" description="Laminin G" evidence="3">
    <location>
        <begin position="370"/>
        <end position="472"/>
    </location>
</feature>
<dbReference type="EMBL" id="VWYW01002838">
    <property type="protein sequence ID" value="NXF14101.1"/>
    <property type="molecule type" value="Genomic_DNA"/>
</dbReference>
<feature type="compositionally biased region" description="Basic and acidic residues" evidence="2">
    <location>
        <begin position="260"/>
        <end position="270"/>
    </location>
</feature>
<gene>
    <name evidence="4" type="primary">Nrxn2</name>
    <name evidence="4" type="ORF">SMICAP_R14857</name>
</gene>
<accession>A0A7K8R8G6</accession>
<feature type="compositionally biased region" description="Polar residues" evidence="2">
    <location>
        <begin position="151"/>
        <end position="160"/>
    </location>
</feature>
<dbReference type="AlphaFoldDB" id="A0A7K8R8G6"/>
<protein>
    <submittedName>
        <fullName evidence="4">NRX2A protein</fullName>
    </submittedName>
</protein>
<feature type="region of interest" description="Disordered" evidence="2">
    <location>
        <begin position="1"/>
        <end position="118"/>
    </location>
</feature>
<dbReference type="Pfam" id="PF02210">
    <property type="entry name" value="Laminin_G_2"/>
    <property type="match status" value="1"/>
</dbReference>
<feature type="compositionally biased region" description="Basic and acidic residues" evidence="2">
    <location>
        <begin position="83"/>
        <end position="92"/>
    </location>
</feature>
<sequence length="472" mass="50472">MTCPDTEGHPLPGGHRETKAHPGSQTQRGSVGHRGSQDHQETRAHLGSVATRGSVAHWDSVVSQDHRETKAHRGLGANQSFPGDHDRQDQPEPRGGSAGLLDLEVSQGSTPSQGSEDHLGTQVSQVFVTLLGSVSSQPSQDHLENKVPQGSVATRGSVGNQDPLEPNVDEGSMIPLDSKGNQGSRARLDLKVHPESVPSQASEHPQEPQVHQDPVANQSPMAPVEVSEDPVSCLDLRVYQDPVANQAPQDPQEPRASQDPTDHPETQDSRDPVALTDWKVHQDPMANHSPVDPRDTSRGSRACLDLRVPQDAVANEGCTPRPGTESHRPPPPTWATPAPRPCPHISSGARLGLVLLTLGSLLLPCARGSALEFGGAPGQWARYGRWAPGAGGQLSFRLKTNVTRALLLYLDDGGNCDFLELLVAEGRLRLRFAIACAEPATLEPPAPVSDGRWHAVLLTRHARHAALAVDGE</sequence>
<proteinExistence type="predicted"/>
<dbReference type="SUPFAM" id="SSF49899">
    <property type="entry name" value="Concanavalin A-like lectins/glucanases"/>
    <property type="match status" value="1"/>
</dbReference>
<feature type="non-terminal residue" evidence="4">
    <location>
        <position position="472"/>
    </location>
</feature>
<evidence type="ECO:0000313" key="4">
    <source>
        <dbReference type="EMBL" id="NXF14101.1"/>
    </source>
</evidence>
<keyword evidence="5" id="KW-1185">Reference proteome</keyword>
<feature type="compositionally biased region" description="Pro residues" evidence="2">
    <location>
        <begin position="329"/>
        <end position="341"/>
    </location>
</feature>
<dbReference type="Gene3D" id="2.60.120.200">
    <property type="match status" value="1"/>
</dbReference>
<dbReference type="InterPro" id="IPR001791">
    <property type="entry name" value="Laminin_G"/>
</dbReference>
<feature type="compositionally biased region" description="Basic and acidic residues" evidence="2">
    <location>
        <begin position="35"/>
        <end position="44"/>
    </location>
</feature>
<dbReference type="InterPro" id="IPR013320">
    <property type="entry name" value="ConA-like_dom_sf"/>
</dbReference>
<reference evidence="4 5" key="1">
    <citation type="submission" date="2019-09" db="EMBL/GenBank/DDBJ databases">
        <title>Bird 10,000 Genomes (B10K) Project - Family phase.</title>
        <authorList>
            <person name="Zhang G."/>
        </authorList>
    </citation>
    <scope>NUCLEOTIDE SEQUENCE [LARGE SCALE GENOMIC DNA]</scope>
    <source>
        <strain evidence="4">B10K-CU-031-20</strain>
    </source>
</reference>
<feature type="non-terminal residue" evidence="4">
    <location>
        <position position="1"/>
    </location>
</feature>
<name>A0A7K8R8G6_9PASS</name>
<dbReference type="PROSITE" id="PS50025">
    <property type="entry name" value="LAM_G_DOMAIN"/>
    <property type="match status" value="1"/>
</dbReference>
<dbReference type="Proteomes" id="UP000567624">
    <property type="component" value="Unassembled WGS sequence"/>
</dbReference>
<evidence type="ECO:0000256" key="2">
    <source>
        <dbReference type="SAM" id="MobiDB-lite"/>
    </source>
</evidence>